<dbReference type="PANTHER" id="PTHR31413:SF43">
    <property type="entry name" value="NINJA-FAMILY PROTEIN"/>
    <property type="match status" value="1"/>
</dbReference>
<accession>A0AAW1WS44</accession>
<dbReference type="Pfam" id="PF16135">
    <property type="entry name" value="TDBD"/>
    <property type="match status" value="1"/>
</dbReference>
<evidence type="ECO:0000259" key="5">
    <source>
        <dbReference type="Pfam" id="PF16135"/>
    </source>
</evidence>
<dbReference type="GO" id="GO:0007165">
    <property type="term" value="P:signal transduction"/>
    <property type="evidence" value="ECO:0007669"/>
    <property type="project" value="InterPro"/>
</dbReference>
<protein>
    <recommendedName>
        <fullName evidence="4">Ninja-family protein</fullName>
    </recommendedName>
    <alternativeName>
        <fullName evidence="4">ABI-binding protein</fullName>
    </alternativeName>
</protein>
<evidence type="ECO:0000313" key="6">
    <source>
        <dbReference type="EMBL" id="KAK9926130.1"/>
    </source>
</evidence>
<dbReference type="GO" id="GO:0005634">
    <property type="term" value="C:nucleus"/>
    <property type="evidence" value="ECO:0007669"/>
    <property type="project" value="UniProtKB-SubCell"/>
</dbReference>
<name>A0AAW1WS44_RUBAR</name>
<evidence type="ECO:0000256" key="1">
    <source>
        <dbReference type="ARBA" id="ARBA00004123"/>
    </source>
</evidence>
<reference evidence="6 7" key="1">
    <citation type="journal article" date="2023" name="G3 (Bethesda)">
        <title>A chromosome-length genome assembly and annotation of blackberry (Rubus argutus, cv. 'Hillquist').</title>
        <authorList>
            <person name="Bruna T."/>
            <person name="Aryal R."/>
            <person name="Dudchenko O."/>
            <person name="Sargent D.J."/>
            <person name="Mead D."/>
            <person name="Buti M."/>
            <person name="Cavallini A."/>
            <person name="Hytonen T."/>
            <person name="Andres J."/>
            <person name="Pham M."/>
            <person name="Weisz D."/>
            <person name="Mascagni F."/>
            <person name="Usai G."/>
            <person name="Natali L."/>
            <person name="Bassil N."/>
            <person name="Fernandez G.E."/>
            <person name="Lomsadze A."/>
            <person name="Armour M."/>
            <person name="Olukolu B."/>
            <person name="Poorten T."/>
            <person name="Britton C."/>
            <person name="Davik J."/>
            <person name="Ashrafi H."/>
            <person name="Aiden E.L."/>
            <person name="Borodovsky M."/>
            <person name="Worthington M."/>
        </authorList>
    </citation>
    <scope>NUCLEOTIDE SEQUENCE [LARGE SCALE GENOMIC DNA]</scope>
    <source>
        <strain evidence="6">PI 553951</strain>
    </source>
</reference>
<evidence type="ECO:0000256" key="3">
    <source>
        <dbReference type="ARBA" id="ARBA00023242"/>
    </source>
</evidence>
<dbReference type="EMBL" id="JBEDUW010000005">
    <property type="protein sequence ID" value="KAK9926130.1"/>
    <property type="molecule type" value="Genomic_DNA"/>
</dbReference>
<dbReference type="Proteomes" id="UP001457282">
    <property type="component" value="Unassembled WGS sequence"/>
</dbReference>
<dbReference type="GO" id="GO:0045892">
    <property type="term" value="P:negative regulation of DNA-templated transcription"/>
    <property type="evidence" value="ECO:0007669"/>
    <property type="project" value="TreeGrafter"/>
</dbReference>
<organism evidence="6 7">
    <name type="scientific">Rubus argutus</name>
    <name type="common">Southern blackberry</name>
    <dbReference type="NCBI Taxonomy" id="59490"/>
    <lineage>
        <taxon>Eukaryota</taxon>
        <taxon>Viridiplantae</taxon>
        <taxon>Streptophyta</taxon>
        <taxon>Embryophyta</taxon>
        <taxon>Tracheophyta</taxon>
        <taxon>Spermatophyta</taxon>
        <taxon>Magnoliopsida</taxon>
        <taxon>eudicotyledons</taxon>
        <taxon>Gunneridae</taxon>
        <taxon>Pentapetalae</taxon>
        <taxon>rosids</taxon>
        <taxon>fabids</taxon>
        <taxon>Rosales</taxon>
        <taxon>Rosaceae</taxon>
        <taxon>Rosoideae</taxon>
        <taxon>Rosoideae incertae sedis</taxon>
        <taxon>Rubus</taxon>
    </lineage>
</organism>
<feature type="domain" description="Tify" evidence="5">
    <location>
        <begin position="203"/>
        <end position="236"/>
    </location>
</feature>
<dbReference type="InterPro" id="IPR031307">
    <property type="entry name" value="Ninja_fam"/>
</dbReference>
<evidence type="ECO:0000313" key="7">
    <source>
        <dbReference type="Proteomes" id="UP001457282"/>
    </source>
</evidence>
<dbReference type="PANTHER" id="PTHR31413">
    <property type="entry name" value="AFP HOMOLOG 2"/>
    <property type="match status" value="1"/>
</dbReference>
<proteinExistence type="inferred from homology"/>
<comment type="subcellular location">
    <subcellularLocation>
        <location evidence="1 4">Nucleus</location>
    </subcellularLocation>
</comment>
<sequence length="239" mass="25496">MAGQQEDNLGLSLGGLYEGNSGGAHMARAVSVENGPAKTVVARRPRAVSLPTIRELDVMKLREVAVLTKCLETSKNLVDQKEPTGRNGAPAAAVSFRRLPRYVTYATGSGRLAASSSTVSSELLSSEVGSKEPVVTTSIMANTKKVTAEEPHLDNPAKRARVSNGNVAWRRTDGMARMPFVKTIGADGKKVEGFLYKYLQGDVSIVCVCHGSFLSPAEFVKHAGDNEVANPLRQITVSL</sequence>
<evidence type="ECO:0000256" key="2">
    <source>
        <dbReference type="ARBA" id="ARBA00006081"/>
    </source>
</evidence>
<evidence type="ECO:0000256" key="4">
    <source>
        <dbReference type="RuleBase" id="RU369029"/>
    </source>
</evidence>
<keyword evidence="3 4" id="KW-0539">Nucleus</keyword>
<comment type="function">
    <text evidence="4">Acts as a negative regulator of abscisic acid (ABA) response.</text>
</comment>
<comment type="caution">
    <text evidence="6">The sequence shown here is derived from an EMBL/GenBank/DDBJ whole genome shotgun (WGS) entry which is preliminary data.</text>
</comment>
<dbReference type="InterPro" id="IPR032308">
    <property type="entry name" value="TDBD"/>
</dbReference>
<gene>
    <name evidence="6" type="ORF">M0R45_023376</name>
</gene>
<dbReference type="AlphaFoldDB" id="A0AAW1WS44"/>
<keyword evidence="7" id="KW-1185">Reference proteome</keyword>
<comment type="similarity">
    <text evidence="2 4">Belongs to the Ninja family.</text>
</comment>